<proteinExistence type="predicted"/>
<evidence type="ECO:0000313" key="1">
    <source>
        <dbReference type="EMBL" id="MBD2604868.1"/>
    </source>
</evidence>
<reference evidence="1 2" key="1">
    <citation type="journal article" date="2020" name="ISME J.">
        <title>Comparative genomics reveals insights into cyanobacterial evolution and habitat adaptation.</title>
        <authorList>
            <person name="Chen M.Y."/>
            <person name="Teng W.K."/>
            <person name="Zhao L."/>
            <person name="Hu C.X."/>
            <person name="Zhou Y.K."/>
            <person name="Han B.P."/>
            <person name="Song L.R."/>
            <person name="Shu W.S."/>
        </authorList>
    </citation>
    <scope>NUCLEOTIDE SEQUENCE [LARGE SCALE GENOMIC DNA]</scope>
    <source>
        <strain evidence="1 2">FACHB-248</strain>
    </source>
</reference>
<organism evidence="1 2">
    <name type="scientific">Scytonema hofmannii FACHB-248</name>
    <dbReference type="NCBI Taxonomy" id="1842502"/>
    <lineage>
        <taxon>Bacteria</taxon>
        <taxon>Bacillati</taxon>
        <taxon>Cyanobacteriota</taxon>
        <taxon>Cyanophyceae</taxon>
        <taxon>Nostocales</taxon>
        <taxon>Scytonemataceae</taxon>
        <taxon>Scytonema</taxon>
    </lineage>
</organism>
<protein>
    <recommendedName>
        <fullName evidence="3">DUF2281 domain-containing protein</fullName>
    </recommendedName>
</protein>
<name>A0ABR8GNY5_9CYAN</name>
<dbReference type="EMBL" id="JACJTA010000016">
    <property type="protein sequence ID" value="MBD2604868.1"/>
    <property type="molecule type" value="Genomic_DNA"/>
</dbReference>
<sequence>MLPLKELVRQEIENLNEEQLKQLSDFIAFLKFRNRNASWQIDKNQIAAIYSEFAEEDRQLAEEGLDEYTELLRQEDAK</sequence>
<keyword evidence="2" id="KW-1185">Reference proteome</keyword>
<comment type="caution">
    <text evidence="1">The sequence shown here is derived from an EMBL/GenBank/DDBJ whole genome shotgun (WGS) entry which is preliminary data.</text>
</comment>
<dbReference type="RefSeq" id="WP_029633798.1">
    <property type="nucleotide sequence ID" value="NZ_JACJTA010000016.1"/>
</dbReference>
<evidence type="ECO:0000313" key="2">
    <source>
        <dbReference type="Proteomes" id="UP000660380"/>
    </source>
</evidence>
<dbReference type="Proteomes" id="UP000660380">
    <property type="component" value="Unassembled WGS sequence"/>
</dbReference>
<gene>
    <name evidence="1" type="ORF">H6G81_10105</name>
</gene>
<accession>A0ABR8GNY5</accession>
<evidence type="ECO:0008006" key="3">
    <source>
        <dbReference type="Google" id="ProtNLM"/>
    </source>
</evidence>